<keyword evidence="4 7" id="KW-0812">Transmembrane</keyword>
<feature type="transmembrane region" description="Helical" evidence="7">
    <location>
        <begin position="1223"/>
        <end position="1248"/>
    </location>
</feature>
<feature type="transmembrane region" description="Helical" evidence="7">
    <location>
        <begin position="1254"/>
        <end position="1272"/>
    </location>
</feature>
<keyword evidence="10" id="KW-1185">Reference proteome</keyword>
<keyword evidence="6 7" id="KW-0472">Membrane</keyword>
<evidence type="ECO:0000256" key="6">
    <source>
        <dbReference type="ARBA" id="ARBA00023136"/>
    </source>
</evidence>
<feature type="transmembrane region" description="Helical" evidence="7">
    <location>
        <begin position="1093"/>
        <end position="1114"/>
    </location>
</feature>
<feature type="domain" description="CstA N-terminal" evidence="8">
    <location>
        <begin position="1813"/>
        <end position="1867"/>
    </location>
</feature>
<feature type="transmembrane region" description="Helical" evidence="7">
    <location>
        <begin position="1063"/>
        <end position="1081"/>
    </location>
</feature>
<evidence type="ECO:0000313" key="9">
    <source>
        <dbReference type="EMBL" id="CAE7173945.1"/>
    </source>
</evidence>
<feature type="transmembrane region" description="Helical" evidence="7">
    <location>
        <begin position="992"/>
        <end position="1016"/>
    </location>
</feature>
<feature type="transmembrane region" description="Helical" evidence="7">
    <location>
        <begin position="470"/>
        <end position="490"/>
    </location>
</feature>
<feature type="transmembrane region" description="Helical" evidence="7">
    <location>
        <begin position="1279"/>
        <end position="1302"/>
    </location>
</feature>
<comment type="similarity">
    <text evidence="2">Belongs to the UPF0056 (MarC) family.</text>
</comment>
<dbReference type="GO" id="GO:0005886">
    <property type="term" value="C:plasma membrane"/>
    <property type="evidence" value="ECO:0007669"/>
    <property type="project" value="UniProtKB-SubCell"/>
</dbReference>
<evidence type="ECO:0000256" key="5">
    <source>
        <dbReference type="ARBA" id="ARBA00022989"/>
    </source>
</evidence>
<evidence type="ECO:0000256" key="1">
    <source>
        <dbReference type="ARBA" id="ARBA00004651"/>
    </source>
</evidence>
<organism evidence="9 10">
    <name type="scientific">Symbiodinium necroappetens</name>
    <dbReference type="NCBI Taxonomy" id="1628268"/>
    <lineage>
        <taxon>Eukaryota</taxon>
        <taxon>Sar</taxon>
        <taxon>Alveolata</taxon>
        <taxon>Dinophyceae</taxon>
        <taxon>Suessiales</taxon>
        <taxon>Symbiodiniaceae</taxon>
        <taxon>Symbiodinium</taxon>
    </lineage>
</organism>
<feature type="transmembrane region" description="Helical" evidence="7">
    <location>
        <begin position="836"/>
        <end position="857"/>
    </location>
</feature>
<feature type="transmembrane region" description="Helical" evidence="7">
    <location>
        <begin position="1036"/>
        <end position="1057"/>
    </location>
</feature>
<gene>
    <name evidence="9" type="primary">cstA</name>
    <name evidence="9" type="ORF">SNEC2469_LOCUS560</name>
</gene>
<feature type="transmembrane region" description="Helical" evidence="7">
    <location>
        <begin position="1780"/>
        <end position="1801"/>
    </location>
</feature>
<dbReference type="PANTHER" id="PTHR30252">
    <property type="entry name" value="INNER MEMBRANE PEPTIDE TRANSPORTER"/>
    <property type="match status" value="1"/>
</dbReference>
<dbReference type="InterPro" id="IPR003706">
    <property type="entry name" value="CstA_N"/>
</dbReference>
<keyword evidence="3" id="KW-1003">Cell membrane</keyword>
<feature type="transmembrane region" description="Helical" evidence="7">
    <location>
        <begin position="1178"/>
        <end position="1202"/>
    </location>
</feature>
<evidence type="ECO:0000313" key="10">
    <source>
        <dbReference type="Proteomes" id="UP000601435"/>
    </source>
</evidence>
<comment type="subcellular location">
    <subcellularLocation>
        <location evidence="1">Cell membrane</location>
        <topology evidence="1">Multi-pass membrane protein</topology>
    </subcellularLocation>
</comment>
<feature type="transmembrane region" description="Helical" evidence="7">
    <location>
        <begin position="869"/>
        <end position="891"/>
    </location>
</feature>
<sequence>MPRSVAGRILLSLYALFLIVLVIGLLLPAQGRMGPVRPLTYSSGLRNWVSGIITIYDEQGELPETYHLLFHERYAGAYPVAFKPGFACRDHLHGQDEFYFGPHDCRKIEAFETSAEALRSTAKALGVGEWSWEPITDFWFSRDKRDWEAGSSETIVAMGRIRDKKYGTLVYFAFADGHIEFSGFKYDREGAEIRRILDVDKAARERLGLAPFPPEFESWLLTGEPASVGDGTSWKFLIPCVLMLSCVIGFLLIPRTRIQCGATLIQISADQRGWVLAIHAHLEQSGTLPETCHVLVGDSIDYYPGTTRPFCMLRRVEEYKFGTIECEDILGGNVNRTAILDEAKRLGVGGASWEYLSGCWFSREADAYRSKSGDVIVSINRQHRRVIEDPSFHLCVASGAGWAVLDCDPEEIARLLETDRTARERLGLAPFPPEFESWLLTGEPASVGAHPLDISILPLMSNKEPAYSHTIVFFVALLLAVPAQIYWLSIQSEGMDDVSVGVGYAIRGIVALLIPMFTGWVAYKVMGRKQQVGTIAGVSAAAALAAVALTGILGADDPEANRDVITELRSSGQEMVAEHQRMIEAGEPIPIGDENISRSQSERLANAAAGSTGDQKKLFEVMSAIYEEMVEVEAVYDRALTGLQEEGWYDVTAVQDVEELRHRVAMTEELAEAASDWAKKQRAFATQVRERLVADGVSPEFAQAAARPLIEMRGASARTLEVDVEYMAAMGELFGFYIEKWGTWEYDPEQQMLLFSTDEDVAELQEISGRVAELEQKSRDATQAELEVQSAILGKLPENRRRPVLIRELLFALVALVLFLFLGKYILGVLHITQPALQLAGAMILLLLSIPMIFPSIRISMSSEDLGEPFIVPLAVPLFAGPSALAMVMLLGSGEQADAWPTWLGAVVIAWLGASLVLMVGNALASKLGKRGLAALERLMGMLLVAIAVEMALSGYEGYVLHLDEVCLVKSRKSKIDEFAMPPGDRPPMGPVALALHVVGGVALFFAWALTCAAHVVRELEASESAVLSSYELGEIVGGCIGALIVPGFIVMISWGVGHASRLFGAYVLLVLALLYGIARNTRLARESLHSHLMDALLLVLAAGACLLLAYFTYARWLSRRVFDLRDDAVTPATELEDGSDFVPTKKSIVFGHHFTSIAGTGPIVGPAIAVMWGWLPAILWVVFGSIFVGAVHDLGSLVVSLRSKGRSIGDIAGDLLGPRARLIFLFILIMGLWIVLAIFGLVVAAVLRQYPSAITPVLIQVPIALVIGLVIHRKGKSIVLPSAVALGLMYLSVIFGDVGFLHEVNTALAALPTWAWVGALLIYAYVASVLPVWTLLQPRDYINALQLITSLGVLVVGLVVAGILGGAPDGVGVVAATGGASGEVMTAVEETRRELSIVAPMVEWQPIGAPPMLPVLFITIACGACSGFHCLVGSGTTSKQLKKETDATAVGYGSMLTEGFLATLVIASCVAGIGLGASQKLIYGSQMMSSDGSGVTERSHYNVVPIDDRTTENPDDGLYVLVHRSDRYDESTLDSATLAAPPLEKPTIESFEVYRHEGDVTSYGSSGTMDGWVFEITEDGREGPIDPVLKLTDERKALWVPLPTGRIRVAEDHASVLLDGPVAFEKTYASWQEAGSLGAKVGAFVQGSANLIASTGIPRPVGLALMAVLVASFAGTTMDTACRLQRYVVQELSRTFLPKRLETDCASCGYDMRGHLKGIAGIRDFGIPGDANVPNDAPRNGESRNGAIPSSCPECGTMFVPSKAAVGVKPEAASVFNPFRWLVSTHGATLFAVLTAFALAVAPPPGQAWTFANAGSGGLILWPLFGATNQLLGGFAFIVITSWLLVRRKPVWFIALPALFMLAVPASAMTWQAFIGNAENPSWVTQANWLLVVIACFTLALEAWLIIETLAHWTLRNPFDALRDDAE</sequence>
<feature type="transmembrane region" description="Helical" evidence="7">
    <location>
        <begin position="1461"/>
        <end position="1479"/>
    </location>
</feature>
<feature type="transmembrane region" description="Helical" evidence="7">
    <location>
        <begin position="1349"/>
        <end position="1368"/>
    </location>
</feature>
<feature type="transmembrane region" description="Helical" evidence="7">
    <location>
        <begin position="1854"/>
        <end position="1876"/>
    </location>
</feature>
<evidence type="ECO:0000256" key="7">
    <source>
        <dbReference type="SAM" id="Phobius"/>
    </source>
</evidence>
<feature type="transmembrane region" description="Helical" evidence="7">
    <location>
        <begin position="903"/>
        <end position="924"/>
    </location>
</feature>
<evidence type="ECO:0000256" key="2">
    <source>
        <dbReference type="ARBA" id="ARBA00009784"/>
    </source>
</evidence>
<reference evidence="9" key="1">
    <citation type="submission" date="2021-02" db="EMBL/GenBank/DDBJ databases">
        <authorList>
            <person name="Dougan E. K."/>
            <person name="Rhodes N."/>
            <person name="Thang M."/>
            <person name="Chan C."/>
        </authorList>
    </citation>
    <scope>NUCLEOTIDE SEQUENCE</scope>
</reference>
<dbReference type="Proteomes" id="UP000601435">
    <property type="component" value="Unassembled WGS sequence"/>
</dbReference>
<evidence type="ECO:0000256" key="3">
    <source>
        <dbReference type="ARBA" id="ARBA00022475"/>
    </source>
</evidence>
<evidence type="ECO:0000256" key="4">
    <source>
        <dbReference type="ARBA" id="ARBA00022692"/>
    </source>
</evidence>
<accession>A0A812IQB0</accession>
<proteinExistence type="inferred from homology"/>
<dbReference type="EMBL" id="CAJNJA010003336">
    <property type="protein sequence ID" value="CAE7173945.1"/>
    <property type="molecule type" value="Genomic_DNA"/>
</dbReference>
<evidence type="ECO:0000259" key="8">
    <source>
        <dbReference type="Pfam" id="PF02554"/>
    </source>
</evidence>
<dbReference type="Pfam" id="PF01914">
    <property type="entry name" value="MarC"/>
    <property type="match status" value="1"/>
</dbReference>
<name>A0A812IQB0_9DINO</name>
<dbReference type="Pfam" id="PF02554">
    <property type="entry name" value="CstA"/>
    <property type="match status" value="2"/>
</dbReference>
<feature type="transmembrane region" description="Helical" evidence="7">
    <location>
        <begin position="809"/>
        <end position="830"/>
    </location>
</feature>
<protein>
    <submittedName>
        <fullName evidence="9">CstA protein</fullName>
    </submittedName>
</protein>
<dbReference type="InterPro" id="IPR051605">
    <property type="entry name" value="CstA"/>
</dbReference>
<keyword evidence="5 7" id="KW-1133">Transmembrane helix</keyword>
<comment type="caution">
    <text evidence="9">The sequence shown here is derived from an EMBL/GenBank/DDBJ whole genome shotgun (WGS) entry which is preliminary data.</text>
</comment>
<dbReference type="InterPro" id="IPR002771">
    <property type="entry name" value="Multi_antbiot-R_MarC"/>
</dbReference>
<dbReference type="OrthoDB" id="2133729at2759"/>
<feature type="transmembrane region" description="Helical" evidence="7">
    <location>
        <begin position="1821"/>
        <end position="1847"/>
    </location>
</feature>
<dbReference type="GO" id="GO:0009267">
    <property type="term" value="P:cellular response to starvation"/>
    <property type="evidence" value="ECO:0007669"/>
    <property type="project" value="InterPro"/>
</dbReference>
<feature type="domain" description="CstA N-terminal" evidence="8">
    <location>
        <begin position="1096"/>
        <end position="1469"/>
    </location>
</feature>
<feature type="transmembrane region" description="Helical" evidence="7">
    <location>
        <begin position="1314"/>
        <end position="1337"/>
    </location>
</feature>
<dbReference type="PANTHER" id="PTHR30252:SF0">
    <property type="entry name" value="PEPTIDE TRANSPORTER CSTA"/>
    <property type="match status" value="1"/>
</dbReference>
<feature type="transmembrane region" description="Helical" evidence="7">
    <location>
        <begin position="1888"/>
        <end position="1908"/>
    </location>
</feature>
<feature type="transmembrane region" description="Helical" evidence="7">
    <location>
        <begin position="502"/>
        <end position="523"/>
    </location>
</feature>